<dbReference type="KEGG" id="kpie:N5580_21260"/>
<evidence type="ECO:0000313" key="3">
    <source>
        <dbReference type="EMBL" id="WBG93488.1"/>
    </source>
</evidence>
<gene>
    <name evidence="3" type="ORF">N5580_21260</name>
</gene>
<dbReference type="Gene3D" id="1.10.10.10">
    <property type="entry name" value="Winged helix-like DNA-binding domain superfamily/Winged helix DNA-binding domain"/>
    <property type="match status" value="1"/>
</dbReference>
<dbReference type="InterPro" id="IPR016032">
    <property type="entry name" value="Sig_transdc_resp-reg_C-effctor"/>
</dbReference>
<dbReference type="GO" id="GO:0006355">
    <property type="term" value="P:regulation of DNA-templated transcription"/>
    <property type="evidence" value="ECO:0007669"/>
    <property type="project" value="InterPro"/>
</dbReference>
<proteinExistence type="predicted"/>
<dbReference type="Proteomes" id="UP001211544">
    <property type="component" value="Plasmid pGABEKP28_2"/>
</dbReference>
<keyword evidence="1" id="KW-0238">DNA-binding</keyword>
<dbReference type="PRINTS" id="PR00038">
    <property type="entry name" value="HTHLUXR"/>
</dbReference>
<dbReference type="AlphaFoldDB" id="A0AAJ5UCI8"/>
<sequence>MDIKVICTDENYYFRLGISKIIEEALLLGGSVAFLSGFDSENLRKADIILVSVSQWRLFMCQPAYRFRKPGSILLVFVNHIENIISDQLPVCYQSLTLISRSDAVRSIRDKITKAWLIARDQKTNAFAPTDCMRCNYARISLIQLQVMSFLKSGCSVNQTAKSLGLSVKTIYAHKYNVMRKFDLKGDCDFYSFLSDLSLLDLYKGVIGEKENFRREKYIIPCHQQSCQE</sequence>
<keyword evidence="3" id="KW-0614">Plasmid</keyword>
<dbReference type="InterPro" id="IPR036388">
    <property type="entry name" value="WH-like_DNA-bd_sf"/>
</dbReference>
<dbReference type="SMART" id="SM00421">
    <property type="entry name" value="HTH_LUXR"/>
    <property type="match status" value="1"/>
</dbReference>
<dbReference type="GO" id="GO:0003677">
    <property type="term" value="F:DNA binding"/>
    <property type="evidence" value="ECO:0007669"/>
    <property type="project" value="UniProtKB-KW"/>
</dbReference>
<name>A0AAJ5UCI8_9GAMM</name>
<evidence type="ECO:0000313" key="4">
    <source>
        <dbReference type="Proteomes" id="UP001211544"/>
    </source>
</evidence>
<evidence type="ECO:0000259" key="2">
    <source>
        <dbReference type="PROSITE" id="PS50043"/>
    </source>
</evidence>
<dbReference type="RefSeq" id="WP_269950742.1">
    <property type="nucleotide sequence ID" value="NZ_CP104760.1"/>
</dbReference>
<geneLocation type="plasmid" evidence="3 4">
    <name>pGABEKP28_2</name>
</geneLocation>
<accession>A0AAJ5UCI8</accession>
<dbReference type="PROSITE" id="PS50043">
    <property type="entry name" value="HTH_LUXR_2"/>
    <property type="match status" value="1"/>
</dbReference>
<keyword evidence="4" id="KW-1185">Reference proteome</keyword>
<organism evidence="3 4">
    <name type="scientific">Pantoea piersonii</name>
    <dbReference type="NCBI Taxonomy" id="2364647"/>
    <lineage>
        <taxon>Bacteria</taxon>
        <taxon>Pseudomonadati</taxon>
        <taxon>Pseudomonadota</taxon>
        <taxon>Gammaproteobacteria</taxon>
        <taxon>Enterobacterales</taxon>
        <taxon>Erwiniaceae</taxon>
        <taxon>Pantoea</taxon>
    </lineage>
</organism>
<protein>
    <submittedName>
        <fullName evidence="3">Helix-turn-helix transcriptional regulator</fullName>
    </submittedName>
</protein>
<dbReference type="CDD" id="cd06170">
    <property type="entry name" value="LuxR_C_like"/>
    <property type="match status" value="1"/>
</dbReference>
<dbReference type="InterPro" id="IPR000792">
    <property type="entry name" value="Tscrpt_reg_LuxR_C"/>
</dbReference>
<reference evidence="3 4" key="1">
    <citation type="journal article" date="2022" name="J Glob Antimicrob Resist">
        <title>First complete genome of a multidrug resistant strain of the novel human pathogen Kalamiella piersonii (GABEKP28) identified in human saliva.</title>
        <authorList>
            <person name="McDonagh F."/>
            <person name="Singh N.K."/>
            <person name="Venkateswaran K."/>
            <person name="Lonappan A.M."/>
            <person name="Hallahan B."/>
            <person name="Tuohy A."/>
            <person name="Burke L."/>
            <person name="Kovarova A."/>
            <person name="Miliotis G."/>
        </authorList>
    </citation>
    <scope>NUCLEOTIDE SEQUENCE [LARGE SCALE GENOMIC DNA]</scope>
    <source>
        <strain evidence="3 4">GABEKP28</strain>
    </source>
</reference>
<feature type="domain" description="HTH luxR-type" evidence="2">
    <location>
        <begin position="133"/>
        <end position="198"/>
    </location>
</feature>
<dbReference type="Pfam" id="PF00196">
    <property type="entry name" value="GerE"/>
    <property type="match status" value="1"/>
</dbReference>
<evidence type="ECO:0000256" key="1">
    <source>
        <dbReference type="ARBA" id="ARBA00023125"/>
    </source>
</evidence>
<dbReference type="EMBL" id="CP104760">
    <property type="protein sequence ID" value="WBG93488.1"/>
    <property type="molecule type" value="Genomic_DNA"/>
</dbReference>
<dbReference type="SUPFAM" id="SSF46894">
    <property type="entry name" value="C-terminal effector domain of the bipartite response regulators"/>
    <property type="match status" value="1"/>
</dbReference>